<gene>
    <name evidence="1" type="ORF">FKR81_25965</name>
</gene>
<sequence length="92" mass="10289">MGERKAVTRQLTRRYQTPFQRTCADPTVDVCDKSRLHGHYLTLNPAAVRREIHAVTDALATEVTKTFSVKPYRRLSAAGIPHEATTPPTRAS</sequence>
<dbReference type="RefSeq" id="WP_146355359.1">
    <property type="nucleotide sequence ID" value="NZ_VOBR01000017.1"/>
</dbReference>
<dbReference type="AlphaFoldDB" id="A0A563EPA9"/>
<dbReference type="EMBL" id="VOBR01000017">
    <property type="protein sequence ID" value="TWP49116.1"/>
    <property type="molecule type" value="Genomic_DNA"/>
</dbReference>
<organism evidence="1 2">
    <name type="scientific">Lentzea tibetensis</name>
    <dbReference type="NCBI Taxonomy" id="2591470"/>
    <lineage>
        <taxon>Bacteria</taxon>
        <taxon>Bacillati</taxon>
        <taxon>Actinomycetota</taxon>
        <taxon>Actinomycetes</taxon>
        <taxon>Pseudonocardiales</taxon>
        <taxon>Pseudonocardiaceae</taxon>
        <taxon>Lentzea</taxon>
    </lineage>
</organism>
<protein>
    <submittedName>
        <fullName evidence="1">Uncharacterized protein</fullName>
    </submittedName>
</protein>
<dbReference type="Proteomes" id="UP000316639">
    <property type="component" value="Unassembled WGS sequence"/>
</dbReference>
<reference evidence="1 2" key="1">
    <citation type="submission" date="2019-07" db="EMBL/GenBank/DDBJ databases">
        <title>Lentzea xizangensis sp. nov., isolated from Qinghai-Tibetan Plateau Soils.</title>
        <authorList>
            <person name="Huang J."/>
        </authorList>
    </citation>
    <scope>NUCLEOTIDE SEQUENCE [LARGE SCALE GENOMIC DNA]</scope>
    <source>
        <strain evidence="1 2">FXJ1.1311</strain>
    </source>
</reference>
<dbReference type="OrthoDB" id="2370461at2"/>
<evidence type="ECO:0000313" key="1">
    <source>
        <dbReference type="EMBL" id="TWP49116.1"/>
    </source>
</evidence>
<evidence type="ECO:0000313" key="2">
    <source>
        <dbReference type="Proteomes" id="UP000316639"/>
    </source>
</evidence>
<accession>A0A563EPA9</accession>
<keyword evidence="2" id="KW-1185">Reference proteome</keyword>
<proteinExistence type="predicted"/>
<name>A0A563EPA9_9PSEU</name>
<comment type="caution">
    <text evidence="1">The sequence shown here is derived from an EMBL/GenBank/DDBJ whole genome shotgun (WGS) entry which is preliminary data.</text>
</comment>